<dbReference type="PANTHER" id="PTHR11069">
    <property type="entry name" value="GLUCOSYLCERAMIDASE"/>
    <property type="match status" value="1"/>
</dbReference>
<dbReference type="GO" id="GO:0006665">
    <property type="term" value="P:sphingolipid metabolic process"/>
    <property type="evidence" value="ECO:0007669"/>
    <property type="project" value="InterPro"/>
</dbReference>
<dbReference type="InterPro" id="IPR017853">
    <property type="entry name" value="GH"/>
</dbReference>
<evidence type="ECO:0000256" key="1">
    <source>
        <dbReference type="ARBA" id="ARBA00005382"/>
    </source>
</evidence>
<dbReference type="PROSITE" id="PS51257">
    <property type="entry name" value="PROKAR_LIPOPROTEIN"/>
    <property type="match status" value="1"/>
</dbReference>
<keyword evidence="3" id="KW-0378">Hydrolase</keyword>
<comment type="caution">
    <text evidence="4">The sequence shown here is derived from an EMBL/GenBank/DDBJ whole genome shotgun (WGS) entry which is preliminary data.</text>
</comment>
<comment type="similarity">
    <text evidence="1">Belongs to the glycosyl hydrolase 30 family.</text>
</comment>
<accession>A0A2D0MZE8</accession>
<dbReference type="SUPFAM" id="SSF51445">
    <property type="entry name" value="(Trans)glycosidases"/>
    <property type="match status" value="1"/>
</dbReference>
<dbReference type="InterPro" id="IPR013780">
    <property type="entry name" value="Glyco_hydro_b"/>
</dbReference>
<dbReference type="Proteomes" id="UP000223913">
    <property type="component" value="Unassembled WGS sequence"/>
</dbReference>
<dbReference type="Gene3D" id="2.60.40.1180">
    <property type="entry name" value="Golgi alpha-mannosidase II"/>
    <property type="match status" value="1"/>
</dbReference>
<dbReference type="AlphaFoldDB" id="A0A2D0MZE8"/>
<proteinExistence type="inferred from homology"/>
<dbReference type="InterPro" id="IPR001139">
    <property type="entry name" value="Glyco_hydro_30"/>
</dbReference>
<dbReference type="EMBL" id="PDUD01000051">
    <property type="protein sequence ID" value="PHN01625.1"/>
    <property type="molecule type" value="Genomic_DNA"/>
</dbReference>
<evidence type="ECO:0000256" key="3">
    <source>
        <dbReference type="ARBA" id="ARBA00022801"/>
    </source>
</evidence>
<name>A0A2D0MZE8_FLAN2</name>
<reference evidence="4 5" key="1">
    <citation type="submission" date="2017-10" db="EMBL/GenBank/DDBJ databases">
        <title>The draft genome sequence of Lewinella nigricans NBRC 102662.</title>
        <authorList>
            <person name="Wang K."/>
        </authorList>
    </citation>
    <scope>NUCLEOTIDE SEQUENCE [LARGE SCALE GENOMIC DNA]</scope>
    <source>
        <strain evidence="4 5">NBRC 102662</strain>
    </source>
</reference>
<protein>
    <submittedName>
        <fullName evidence="4">Cellulose-binding protein</fullName>
    </submittedName>
</protein>
<sequence length="434" mass="47720">MKIKISPLTPLLCCLSLWIMTSGCEKENTTPGMQEDPFTITIQTDQQYQTIAGFGGANRMWGTQFLKPAEAEKAFSVDGDGLGLSIFRVRIASNPAEWPLILESVQEATRYGVKIQASPWSPPAELKSNGSEIGGYLLPEHYGAFKDHINEFVQYMADNGVDIYAVSIQNEPDIQVSYESCDWSPAAMIDFISQYGHLIEGTRLAAPESFNFNSSFTNALLNDTEAVKNIDIVAGHIYGGGLAPLPLAESEDKEIWMTEYLLNLNTGNAGAAPWTSYDEAAKWAESLTMLNTVHEAMTHNWNAYIWWYLQRYYSFIGDGEQGTTEGEILKRGYAFSHFSKYVRPGSVRVGTQASEDTPLNITAYESDRQIVVVVVNPGAVAVGNVNFTMPSAASAKAYATSAILTVQERPVDVQSDRVITGILPESVTTIVIEK</sequence>
<evidence type="ECO:0000313" key="4">
    <source>
        <dbReference type="EMBL" id="PHN01625.1"/>
    </source>
</evidence>
<dbReference type="GO" id="GO:0004348">
    <property type="term" value="F:glucosylceramidase activity"/>
    <property type="evidence" value="ECO:0007669"/>
    <property type="project" value="InterPro"/>
</dbReference>
<dbReference type="PANTHER" id="PTHR11069:SF38">
    <property type="entry name" value="GLUCURONOXYLANASE XYNC"/>
    <property type="match status" value="1"/>
</dbReference>
<dbReference type="Gene3D" id="3.20.20.80">
    <property type="entry name" value="Glycosidases"/>
    <property type="match status" value="1"/>
</dbReference>
<dbReference type="GO" id="GO:0016020">
    <property type="term" value="C:membrane"/>
    <property type="evidence" value="ECO:0007669"/>
    <property type="project" value="GOC"/>
</dbReference>
<keyword evidence="5" id="KW-1185">Reference proteome</keyword>
<evidence type="ECO:0000256" key="2">
    <source>
        <dbReference type="ARBA" id="ARBA00022729"/>
    </source>
</evidence>
<organism evidence="4 5">
    <name type="scientific">Flavilitoribacter nigricans (strain ATCC 23147 / DSM 23189 / NBRC 102662 / NCIMB 1420 / SS-2)</name>
    <name type="common">Lewinella nigricans</name>
    <dbReference type="NCBI Taxonomy" id="1122177"/>
    <lineage>
        <taxon>Bacteria</taxon>
        <taxon>Pseudomonadati</taxon>
        <taxon>Bacteroidota</taxon>
        <taxon>Saprospiria</taxon>
        <taxon>Saprospirales</taxon>
        <taxon>Lewinellaceae</taxon>
        <taxon>Flavilitoribacter</taxon>
    </lineage>
</organism>
<dbReference type="RefSeq" id="WP_099154939.1">
    <property type="nucleotide sequence ID" value="NZ_PDUD01000051.1"/>
</dbReference>
<keyword evidence="2" id="KW-0732">Signal</keyword>
<gene>
    <name evidence="4" type="ORF">CRP01_36000</name>
</gene>
<dbReference type="OrthoDB" id="9806701at2"/>
<evidence type="ECO:0000313" key="5">
    <source>
        <dbReference type="Proteomes" id="UP000223913"/>
    </source>
</evidence>